<dbReference type="RefSeq" id="WP_071504745.1">
    <property type="nucleotide sequence ID" value="NZ_MORL01000011.1"/>
</dbReference>
<dbReference type="EMBL" id="MORL01000011">
    <property type="protein sequence ID" value="OIN57543.1"/>
    <property type="molecule type" value="Genomic_DNA"/>
</dbReference>
<evidence type="ECO:0000313" key="1">
    <source>
        <dbReference type="EMBL" id="OIN57543.1"/>
    </source>
</evidence>
<dbReference type="Proteomes" id="UP000181790">
    <property type="component" value="Unassembled WGS sequence"/>
</dbReference>
<evidence type="ECO:0008006" key="3">
    <source>
        <dbReference type="Google" id="ProtNLM"/>
    </source>
</evidence>
<proteinExistence type="predicted"/>
<name>A0A1S2VFN7_9BACT</name>
<organism evidence="1 2">
    <name type="scientific">Arsenicibacter rosenii</name>
    <dbReference type="NCBI Taxonomy" id="1750698"/>
    <lineage>
        <taxon>Bacteria</taxon>
        <taxon>Pseudomonadati</taxon>
        <taxon>Bacteroidota</taxon>
        <taxon>Cytophagia</taxon>
        <taxon>Cytophagales</taxon>
        <taxon>Spirosomataceae</taxon>
        <taxon>Arsenicibacter</taxon>
    </lineage>
</organism>
<comment type="caution">
    <text evidence="1">The sequence shown here is derived from an EMBL/GenBank/DDBJ whole genome shotgun (WGS) entry which is preliminary data.</text>
</comment>
<accession>A0A1S2VFN7</accession>
<reference evidence="1 2" key="1">
    <citation type="submission" date="2016-10" db="EMBL/GenBank/DDBJ databases">
        <title>Arsenicibacter rosenii gen. nov., sp. nov., an efficient arsenic-methylating bacterium isolated from an arsenic-contaminated paddy soil.</title>
        <authorList>
            <person name="Huang K."/>
        </authorList>
    </citation>
    <scope>NUCLEOTIDE SEQUENCE [LARGE SCALE GENOMIC DNA]</scope>
    <source>
        <strain evidence="1 2">SM-1</strain>
    </source>
</reference>
<evidence type="ECO:0000313" key="2">
    <source>
        <dbReference type="Proteomes" id="UP000181790"/>
    </source>
</evidence>
<dbReference type="AlphaFoldDB" id="A0A1S2VFN7"/>
<keyword evidence="2" id="KW-1185">Reference proteome</keyword>
<protein>
    <recommendedName>
        <fullName evidence="3">Macroglobulin domain-containing protein</fullName>
    </recommendedName>
</protein>
<gene>
    <name evidence="1" type="ORF">BLX24_18815</name>
</gene>
<dbReference type="OrthoDB" id="679547at2"/>
<sequence length="783" mass="87278">MRYLFVILSTVIGLRASAQQDGLTSIKQQFDQYNRQHIQEKLFVHVDRPVYMVGETMWFKLYYVDGTFHRPFDLSKVAYFEVLDGEQRSVLQAKVGLTSGKGDGALFLPASLASGNYVVRAYTNWMKNAGAGYFFEKPVTIINPFRKLGLPVLAKNAGYDVQLFPEGGNLVQGLPSRVGFRVTDASGRGIAFQGAVVNGSDTVARFQPDRFGIGSFGFTPAAGSSYRVVVKDAQGRTSSHAFPAVYPQGYAMQVEETGSGQLTVRVRTNAADASVVYLLGHTRQQAKLAEMRPIQQEATFVISKEALGEGVSHLTIFDAARKPVCERLYFRRPSTALAIQTKTDKEQYAARTKVALSLGTPQAADLSVAVYRVDSIPALSSADMQAYLAMVSDLHGAVEEPSYYLQPESPAVNKAVDNLMLTHGWRRFKWEEVLSGKQTGAYLPEIHGLIVEGKLTDPRTNKPVAGHGAFLSTPGKPIRLFTSRSDSTGRLVFETKDFYGPRTIMAQPAEAADSLLKVTIDSPFPAWPALTRLPVAAIDQSHTGALENRSVAMQVQATYWNERMIRYRLPQVDSTAFYGKPTESYLLDAYTRFPAMEEVLREYVPGVAPRKRQGKFRLMVLNLPYKEFFEEPSLVMVDGVPVQDMDKLMAYSPLKVKQLDVVTNRYFLGPNMFSGIVSFITYKGDLSGYPLDERLLKQEYDGLQIPREFYAPRYETQAQQTTRMPDARTLLYWNPSVTVNREGQIDFFTSDQDGRYLIEVHGLSANGQAGTQRAWFEVKGLVK</sequence>
<dbReference type="Gene3D" id="2.60.40.1930">
    <property type="match status" value="1"/>
</dbReference>